<feature type="compositionally biased region" description="Low complexity" evidence="1">
    <location>
        <begin position="127"/>
        <end position="143"/>
    </location>
</feature>
<sequence>MSSITEDRTLHNFILENYPDEALLETLEEYAYSPEATKAISETPSTHSFREWIRSIRSSKASLPQGPSRFVTDWPEDEGLDDSYRMLPKERISGDDASFVTSSSFLHSVKTASMSLASLSILNRGRSNTQTSSHHRSSTFSGSDPRKSIDSNRLGSTPPFDEVAWRHAIQRYQIIQELIDTEVSYISILKNLSQGLSLVLIAPSGVHQSVDKLITFHERLLASLRNRPTVSTSNANLNTRGPTRRMKYANENDPNPSTIGANSIFLAPKKLRWQASPRIRSPTVLMATPKEAADVACILKAHLPGFLVYKEYLMKYPSVQSEIDQLRQTKQNWQAYDQGLEALFRTVQPFSSREKYANHARTIADLLIQPVQRLCKYQLFLTDLMKCTPATQCLVTHETLRQAHQETVNVAQEVNSGSDDPIAIDRYRKTMELQKRLEFPSSQDYHDILKTYGPLKVCGVLHVAYQIGETVSGSYMVCALFDSYILLATSSSDREKFRVMAIIHIRGSRLEEPANGIGAIPSNGWLTLCLHCSGTPYSWKLIFTFEHSLVELIFSACSEKEETEWLRNLIIQINPEQEARSETVGQPVRNSFIYFALKPLQAVILNGRLLSVARRSSIHGTLITTGSPDYLPIHIKGTTALPTNQATRPPLGRSQSVQNSRRDIVLAPKRQKRVKMEKRLVDIWTRDVVPYPGMPLGIGESFMRTSTDVLMGKFTSLPQFARRTNSNRISIKNNSVEQFSIPKSENHKMEAEDEDSINNSPTKETGQGQGDDKTGLQKAATDAPSTQRRGFMSLRKKHSNLVQRAIGEAPSEVRYKGSRQSLRKRLSVALFKSSSPGKSRRSNSVEA</sequence>
<feature type="region of interest" description="Disordered" evidence="1">
    <location>
        <begin position="126"/>
        <end position="155"/>
    </location>
</feature>
<dbReference type="VEuPathDB" id="FungiDB:CIMG_10241"/>
<reference evidence="4" key="1">
    <citation type="journal article" date="2009" name="Genome Res.">
        <title>Comparative genomic analyses of the human fungal pathogens Coccidioides and their relatives.</title>
        <authorList>
            <person name="Sharpton T.J."/>
            <person name="Stajich J.E."/>
            <person name="Rounsley S.D."/>
            <person name="Gardner M.J."/>
            <person name="Wortman J.R."/>
            <person name="Jordar V.S."/>
            <person name="Maiti R."/>
            <person name="Kodira C.D."/>
            <person name="Neafsey D.E."/>
            <person name="Zeng Q."/>
            <person name="Hung C.-Y."/>
            <person name="McMahan C."/>
            <person name="Muszewska A."/>
            <person name="Grynberg M."/>
            <person name="Mandel M.A."/>
            <person name="Kellner E.M."/>
            <person name="Barker B.M."/>
            <person name="Galgiani J.N."/>
            <person name="Orbach M.J."/>
            <person name="Kirkland T.N."/>
            <person name="Cole G.T."/>
            <person name="Henn M.R."/>
            <person name="Birren B.W."/>
            <person name="Taylor J.W."/>
        </authorList>
    </citation>
    <scope>NUCLEOTIDE SEQUENCE [LARGE SCALE GENOMIC DNA]</scope>
    <source>
        <strain evidence="4">RS</strain>
    </source>
</reference>
<dbReference type="GO" id="GO:0005737">
    <property type="term" value="C:cytoplasm"/>
    <property type="evidence" value="ECO:0007669"/>
    <property type="project" value="TreeGrafter"/>
</dbReference>
<organism evidence="3 4">
    <name type="scientific">Coccidioides immitis (strain RS)</name>
    <name type="common">Valley fever fungus</name>
    <dbReference type="NCBI Taxonomy" id="246410"/>
    <lineage>
        <taxon>Eukaryota</taxon>
        <taxon>Fungi</taxon>
        <taxon>Dikarya</taxon>
        <taxon>Ascomycota</taxon>
        <taxon>Pezizomycotina</taxon>
        <taxon>Eurotiomycetes</taxon>
        <taxon>Eurotiomycetidae</taxon>
        <taxon>Onygenales</taxon>
        <taxon>Onygenaceae</taxon>
        <taxon>Coccidioides</taxon>
    </lineage>
</organism>
<dbReference type="EMBL" id="GG704915">
    <property type="protein sequence ID" value="EAS27636.2"/>
    <property type="molecule type" value="Genomic_DNA"/>
</dbReference>
<feature type="compositionally biased region" description="Polar residues" evidence="1">
    <location>
        <begin position="757"/>
        <end position="766"/>
    </location>
</feature>
<dbReference type="OrthoDB" id="8059989at2759"/>
<feature type="region of interest" description="Disordered" evidence="1">
    <location>
        <begin position="733"/>
        <end position="805"/>
    </location>
</feature>
<dbReference type="SUPFAM" id="SSF48065">
    <property type="entry name" value="DBL homology domain (DH-domain)"/>
    <property type="match status" value="1"/>
</dbReference>
<proteinExistence type="predicted"/>
<keyword evidence="4" id="KW-1185">Reference proteome</keyword>
<accession>A0A0E1RUH5</accession>
<dbReference type="PROSITE" id="PS50010">
    <property type="entry name" value="DH_2"/>
    <property type="match status" value="1"/>
</dbReference>
<dbReference type="GeneID" id="4558080"/>
<dbReference type="KEGG" id="cim:CIMG_10241"/>
<evidence type="ECO:0000256" key="1">
    <source>
        <dbReference type="SAM" id="MobiDB-lite"/>
    </source>
</evidence>
<name>A0A0E1RUH5_COCIM</name>
<dbReference type="PANTHER" id="PTHR12673:SF159">
    <property type="entry name" value="LD03170P"/>
    <property type="match status" value="1"/>
</dbReference>
<dbReference type="Gene3D" id="1.20.900.10">
    <property type="entry name" value="Dbl homology (DH) domain"/>
    <property type="match status" value="1"/>
</dbReference>
<dbReference type="AlphaFoldDB" id="A0A0E1RUH5"/>
<dbReference type="OMA" id="WTHIQDD"/>
<dbReference type="InterPro" id="IPR000219">
    <property type="entry name" value="DH_dom"/>
</dbReference>
<evidence type="ECO:0000259" key="2">
    <source>
        <dbReference type="PROSITE" id="PS50010"/>
    </source>
</evidence>
<gene>
    <name evidence="3" type="ORF">CIMG_10241</name>
</gene>
<feature type="region of interest" description="Disordered" evidence="1">
    <location>
        <begin position="231"/>
        <end position="253"/>
    </location>
</feature>
<dbReference type="PANTHER" id="PTHR12673">
    <property type="entry name" value="FACIOGENITAL DYSPLASIA PROTEIN"/>
    <property type="match status" value="1"/>
</dbReference>
<dbReference type="RefSeq" id="XP_001239219.2">
    <property type="nucleotide sequence ID" value="XM_001239218.2"/>
</dbReference>
<dbReference type="InParanoid" id="A0A0E1RUH5"/>
<evidence type="ECO:0000313" key="3">
    <source>
        <dbReference type="EMBL" id="EAS27636.2"/>
    </source>
</evidence>
<dbReference type="InterPro" id="IPR035899">
    <property type="entry name" value="DBL_dom_sf"/>
</dbReference>
<dbReference type="SUPFAM" id="SSF50729">
    <property type="entry name" value="PH domain-like"/>
    <property type="match status" value="1"/>
</dbReference>
<protein>
    <recommendedName>
        <fullName evidence="2">DH domain-containing protein</fullName>
    </recommendedName>
</protein>
<dbReference type="InterPro" id="IPR051092">
    <property type="entry name" value="FYVE_RhoGEF_PH"/>
</dbReference>
<evidence type="ECO:0000313" key="4">
    <source>
        <dbReference type="Proteomes" id="UP000001261"/>
    </source>
</evidence>
<reference evidence="4" key="2">
    <citation type="journal article" date="2010" name="Genome Res.">
        <title>Population genomic sequencing of Coccidioides fungi reveals recent hybridization and transposon control.</title>
        <authorList>
            <person name="Neafsey D.E."/>
            <person name="Barker B.M."/>
            <person name="Sharpton T.J."/>
            <person name="Stajich J.E."/>
            <person name="Park D.J."/>
            <person name="Whiston E."/>
            <person name="Hung C.-Y."/>
            <person name="McMahan C."/>
            <person name="White J."/>
            <person name="Sykes S."/>
            <person name="Heiman D."/>
            <person name="Young S."/>
            <person name="Zeng Q."/>
            <person name="Abouelleil A."/>
            <person name="Aftuck L."/>
            <person name="Bessette D."/>
            <person name="Brown A."/>
            <person name="FitzGerald M."/>
            <person name="Lui A."/>
            <person name="Macdonald J.P."/>
            <person name="Priest M."/>
            <person name="Orbach M.J."/>
            <person name="Galgiani J.N."/>
            <person name="Kirkland T.N."/>
            <person name="Cole G.T."/>
            <person name="Birren B.W."/>
            <person name="Henn M.R."/>
            <person name="Taylor J.W."/>
            <person name="Rounsley S.D."/>
        </authorList>
    </citation>
    <scope>GENOME REANNOTATION</scope>
    <source>
        <strain evidence="4">RS</strain>
    </source>
</reference>
<feature type="compositionally biased region" description="Polar residues" evidence="1">
    <location>
        <begin position="231"/>
        <end position="241"/>
    </location>
</feature>
<dbReference type="Pfam" id="PF00621">
    <property type="entry name" value="RhoGEF"/>
    <property type="match status" value="1"/>
</dbReference>
<dbReference type="Proteomes" id="UP000001261">
    <property type="component" value="Unassembled WGS sequence"/>
</dbReference>
<dbReference type="SMART" id="SM00325">
    <property type="entry name" value="RhoGEF"/>
    <property type="match status" value="1"/>
</dbReference>
<dbReference type="GO" id="GO:0005085">
    <property type="term" value="F:guanyl-nucleotide exchange factor activity"/>
    <property type="evidence" value="ECO:0007669"/>
    <property type="project" value="InterPro"/>
</dbReference>
<feature type="domain" description="DH" evidence="2">
    <location>
        <begin position="170"/>
        <end position="417"/>
    </location>
</feature>
<feature type="compositionally biased region" description="Polar residues" evidence="1">
    <location>
        <begin position="733"/>
        <end position="743"/>
    </location>
</feature>